<feature type="domain" description="Estrogen receptor N-terminal" evidence="3">
    <location>
        <begin position="57"/>
        <end position="164"/>
    </location>
</feature>
<evidence type="ECO:0000256" key="2">
    <source>
        <dbReference type="SAM" id="MobiDB-lite"/>
    </source>
</evidence>
<feature type="region of interest" description="Disordered" evidence="2">
    <location>
        <begin position="106"/>
        <end position="165"/>
    </location>
</feature>
<proteinExistence type="predicted"/>
<name>A0A9Q0EGR1_9TELE</name>
<dbReference type="GO" id="GO:0005634">
    <property type="term" value="C:nucleus"/>
    <property type="evidence" value="ECO:0007669"/>
    <property type="project" value="UniProtKB-SubCell"/>
</dbReference>
<feature type="compositionally biased region" description="Polar residues" evidence="2">
    <location>
        <begin position="115"/>
        <end position="125"/>
    </location>
</feature>
<evidence type="ECO:0000313" key="5">
    <source>
        <dbReference type="Proteomes" id="UP001148018"/>
    </source>
</evidence>
<evidence type="ECO:0000259" key="3">
    <source>
        <dbReference type="Pfam" id="PF02159"/>
    </source>
</evidence>
<organism evidence="4 5">
    <name type="scientific">Muraenolepis orangiensis</name>
    <name type="common">Patagonian moray cod</name>
    <dbReference type="NCBI Taxonomy" id="630683"/>
    <lineage>
        <taxon>Eukaryota</taxon>
        <taxon>Metazoa</taxon>
        <taxon>Chordata</taxon>
        <taxon>Craniata</taxon>
        <taxon>Vertebrata</taxon>
        <taxon>Euteleostomi</taxon>
        <taxon>Actinopterygii</taxon>
        <taxon>Neopterygii</taxon>
        <taxon>Teleostei</taxon>
        <taxon>Neoteleostei</taxon>
        <taxon>Acanthomorphata</taxon>
        <taxon>Zeiogadaria</taxon>
        <taxon>Gadariae</taxon>
        <taxon>Gadiformes</taxon>
        <taxon>Muraenolepidoidei</taxon>
        <taxon>Muraenolepididae</taxon>
        <taxon>Muraenolepis</taxon>
    </lineage>
</organism>
<feature type="compositionally biased region" description="Pro residues" evidence="2">
    <location>
        <begin position="39"/>
        <end position="51"/>
    </location>
</feature>
<dbReference type="InterPro" id="IPR046944">
    <property type="entry name" value="Estr_rcpt_N"/>
</dbReference>
<feature type="compositionally biased region" description="Polar residues" evidence="2">
    <location>
        <begin position="1"/>
        <end position="16"/>
    </location>
</feature>
<keyword evidence="5" id="KW-1185">Reference proteome</keyword>
<dbReference type="EMBL" id="JANIIK010000042">
    <property type="protein sequence ID" value="KAJ3606539.1"/>
    <property type="molecule type" value="Genomic_DNA"/>
</dbReference>
<evidence type="ECO:0000256" key="1">
    <source>
        <dbReference type="ARBA" id="ARBA00004123"/>
    </source>
</evidence>
<dbReference type="Pfam" id="PF02159">
    <property type="entry name" value="Oest_recep"/>
    <property type="match status" value="1"/>
</dbReference>
<dbReference type="PRINTS" id="PR00543">
    <property type="entry name" value="OESTROGENR"/>
</dbReference>
<gene>
    <name evidence="4" type="ORF">NHX12_026060</name>
</gene>
<dbReference type="Proteomes" id="UP001148018">
    <property type="component" value="Unassembled WGS sequence"/>
</dbReference>
<dbReference type="AlphaFoldDB" id="A0A9Q0EGR1"/>
<dbReference type="InterPro" id="IPR001292">
    <property type="entry name" value="Estr_rcpt"/>
</dbReference>
<comment type="subcellular location">
    <subcellularLocation>
        <location evidence="1">Nucleus</location>
    </subcellularLocation>
</comment>
<dbReference type="GO" id="GO:0030284">
    <property type="term" value="F:nuclear estrogen receptor activity"/>
    <property type="evidence" value="ECO:0007669"/>
    <property type="project" value="InterPro"/>
</dbReference>
<accession>A0A9Q0EGR1</accession>
<dbReference type="GO" id="GO:0005496">
    <property type="term" value="F:steroid binding"/>
    <property type="evidence" value="ECO:0007669"/>
    <property type="project" value="InterPro"/>
</dbReference>
<protein>
    <recommendedName>
        <fullName evidence="3">Estrogen receptor N-terminal domain-containing protein</fullName>
    </recommendedName>
</protein>
<dbReference type="GO" id="GO:0003677">
    <property type="term" value="F:DNA binding"/>
    <property type="evidence" value="ECO:0007669"/>
    <property type="project" value="InterPro"/>
</dbReference>
<evidence type="ECO:0000313" key="4">
    <source>
        <dbReference type="EMBL" id="KAJ3606539.1"/>
    </source>
</evidence>
<reference evidence="4" key="1">
    <citation type="submission" date="2022-07" db="EMBL/GenBank/DDBJ databases">
        <title>Chromosome-level genome of Muraenolepis orangiensis.</title>
        <authorList>
            <person name="Kim J."/>
        </authorList>
    </citation>
    <scope>NUCLEOTIDE SEQUENCE</scope>
    <source>
        <strain evidence="4">KU_S4_2022</strain>
        <tissue evidence="4">Muscle</tissue>
    </source>
</reference>
<comment type="caution">
    <text evidence="4">The sequence shown here is derived from an EMBL/GenBank/DDBJ whole genome shotgun (WGS) entry which is preliminary data.</text>
</comment>
<sequence>MLLRQSLATQSRQPRSSPGAAPASTRIGPDPASALETLSPPPRPSSSPLPPASLGDMYPEGSRGPAAVASVDFLEAVYDYAASVPPPPAAPPLFGLPAVGYYAGSLDAHGPPSDGSLQSLGSGPTSPLVFLPSSPQLSPFLHPPRHPGPPGQHYYLEATSTPVYR</sequence>
<feature type="region of interest" description="Disordered" evidence="2">
    <location>
        <begin position="1"/>
        <end position="64"/>
    </location>
</feature>